<dbReference type="Proteomes" id="UP000494205">
    <property type="component" value="Unassembled WGS sequence"/>
</dbReference>
<proteinExistence type="predicted"/>
<reference evidence="1 2" key="1">
    <citation type="submission" date="2020-04" db="EMBL/GenBank/DDBJ databases">
        <authorList>
            <person name="De Canck E."/>
        </authorList>
    </citation>
    <scope>NUCLEOTIDE SEQUENCE [LARGE SCALE GENOMIC DNA]</scope>
    <source>
        <strain evidence="1 2">LMG 27174</strain>
    </source>
</reference>
<organism evidence="1 2">
    <name type="scientific">Paraburkholderia rhynchosiae</name>
    <dbReference type="NCBI Taxonomy" id="487049"/>
    <lineage>
        <taxon>Bacteria</taxon>
        <taxon>Pseudomonadati</taxon>
        <taxon>Pseudomonadota</taxon>
        <taxon>Betaproteobacteria</taxon>
        <taxon>Burkholderiales</taxon>
        <taxon>Burkholderiaceae</taxon>
        <taxon>Paraburkholderia</taxon>
    </lineage>
</organism>
<protein>
    <submittedName>
        <fullName evidence="1">Uncharacterized protein</fullName>
    </submittedName>
</protein>
<dbReference type="EMBL" id="CADIJZ010000107">
    <property type="protein sequence ID" value="CAB3745344.1"/>
    <property type="molecule type" value="Genomic_DNA"/>
</dbReference>
<dbReference type="AlphaFoldDB" id="A0A6J5CT93"/>
<gene>
    <name evidence="1" type="ORF">LMG27174_07320</name>
</gene>
<sequence>MPGREYIVNRGSERAFSGGRYESLICEVRGFQPAQAAKWVVFRQYRDAPEGRDRLSTDVRRIPGEQSQARIAKAGADPFLHIHRVARVN</sequence>
<evidence type="ECO:0000313" key="2">
    <source>
        <dbReference type="Proteomes" id="UP000494205"/>
    </source>
</evidence>
<evidence type="ECO:0000313" key="1">
    <source>
        <dbReference type="EMBL" id="CAB3745344.1"/>
    </source>
</evidence>
<name>A0A6J5CT93_9BURK</name>
<accession>A0A6J5CT93</accession>